<evidence type="ECO:0000259" key="6">
    <source>
        <dbReference type="PROSITE" id="PS50931"/>
    </source>
</evidence>
<organism evidence="7 8">
    <name type="scientific">Nonomuraea mangrovi</name>
    <dbReference type="NCBI Taxonomy" id="2316207"/>
    <lineage>
        <taxon>Bacteria</taxon>
        <taxon>Bacillati</taxon>
        <taxon>Actinomycetota</taxon>
        <taxon>Actinomycetes</taxon>
        <taxon>Streptosporangiales</taxon>
        <taxon>Streptosporangiaceae</taxon>
        <taxon>Nonomuraea</taxon>
    </lineage>
</organism>
<dbReference type="PANTHER" id="PTHR30346">
    <property type="entry name" value="TRANSCRIPTIONAL DUAL REGULATOR HCAR-RELATED"/>
    <property type="match status" value="1"/>
</dbReference>
<dbReference type="PROSITE" id="PS50931">
    <property type="entry name" value="HTH_LYSR"/>
    <property type="match status" value="1"/>
</dbReference>
<dbReference type="InterPro" id="IPR000847">
    <property type="entry name" value="LysR_HTH_N"/>
</dbReference>
<reference evidence="8" key="1">
    <citation type="journal article" date="2019" name="Int. J. Syst. Evol. Microbiol.">
        <title>The Global Catalogue of Microorganisms (GCM) 10K type strain sequencing project: providing services to taxonomists for standard genome sequencing and annotation.</title>
        <authorList>
            <consortium name="The Broad Institute Genomics Platform"/>
            <consortium name="The Broad Institute Genome Sequencing Center for Infectious Disease"/>
            <person name="Wu L."/>
            <person name="Ma J."/>
        </authorList>
    </citation>
    <scope>NUCLEOTIDE SEQUENCE [LARGE SCALE GENOMIC DNA]</scope>
    <source>
        <strain evidence="8">ICMP 6774ER</strain>
    </source>
</reference>
<dbReference type="Pfam" id="PF03466">
    <property type="entry name" value="LysR_substrate"/>
    <property type="match status" value="1"/>
</dbReference>
<evidence type="ECO:0000256" key="2">
    <source>
        <dbReference type="ARBA" id="ARBA00023015"/>
    </source>
</evidence>
<dbReference type="CDD" id="cd08414">
    <property type="entry name" value="PBP2_LTTR_aromatics_like"/>
    <property type="match status" value="1"/>
</dbReference>
<sequence length="326" mass="36777">MLERLELEAFLVLAEELHFGRTAERLHVTTGRISQTIKKLERQVGAPLFERTSRAVRLTELGQRLRADLRPAYEQIGTGLEQAIIAARGITGTLKVGFSALWSGDLVVTAADLFRVRYPDCEVHIQEVQLGDPLGPLRAGELDLQLTEFPIDEPDITAGPVIFSEPRALMVPDRHPLARRETVSLEDLADVILLPMTGNIPDYWLDYHYPQRTPAGRPIPHGPPITYWQEVLSHIHVGKGVSVVAARGARYYARPGVAFVPFSDAPPIEYGLLWRKTGENTRIRAFIQIIHEIRRSVPREDEVRRHKSRMAGRRPPRPDEGRRPTS</sequence>
<dbReference type="InterPro" id="IPR036390">
    <property type="entry name" value="WH_DNA-bd_sf"/>
</dbReference>
<comment type="similarity">
    <text evidence="1">Belongs to the LysR transcriptional regulatory family.</text>
</comment>
<dbReference type="EMBL" id="JBHUFV010000024">
    <property type="protein sequence ID" value="MFD1933088.1"/>
    <property type="molecule type" value="Genomic_DNA"/>
</dbReference>
<evidence type="ECO:0000256" key="5">
    <source>
        <dbReference type="SAM" id="MobiDB-lite"/>
    </source>
</evidence>
<keyword evidence="8" id="KW-1185">Reference proteome</keyword>
<keyword evidence="4" id="KW-0804">Transcription</keyword>
<gene>
    <name evidence="7" type="ORF">ACFSKW_16560</name>
</gene>
<dbReference type="RefSeq" id="WP_379573135.1">
    <property type="nucleotide sequence ID" value="NZ_JBHUFV010000024.1"/>
</dbReference>
<evidence type="ECO:0000256" key="3">
    <source>
        <dbReference type="ARBA" id="ARBA00023125"/>
    </source>
</evidence>
<accession>A0ABW4SVA3</accession>
<keyword evidence="3" id="KW-0238">DNA-binding</keyword>
<feature type="compositionally biased region" description="Basic and acidic residues" evidence="5">
    <location>
        <begin position="316"/>
        <end position="326"/>
    </location>
</feature>
<feature type="domain" description="HTH lysR-type" evidence="6">
    <location>
        <begin position="1"/>
        <end position="59"/>
    </location>
</feature>
<dbReference type="SUPFAM" id="SSF46785">
    <property type="entry name" value="Winged helix' DNA-binding domain"/>
    <property type="match status" value="1"/>
</dbReference>
<evidence type="ECO:0000313" key="8">
    <source>
        <dbReference type="Proteomes" id="UP001597368"/>
    </source>
</evidence>
<keyword evidence="2" id="KW-0805">Transcription regulation</keyword>
<proteinExistence type="inferred from homology"/>
<dbReference type="PANTHER" id="PTHR30346:SF0">
    <property type="entry name" value="HCA OPERON TRANSCRIPTIONAL ACTIVATOR HCAR"/>
    <property type="match status" value="1"/>
</dbReference>
<feature type="region of interest" description="Disordered" evidence="5">
    <location>
        <begin position="299"/>
        <end position="326"/>
    </location>
</feature>
<evidence type="ECO:0000256" key="1">
    <source>
        <dbReference type="ARBA" id="ARBA00009437"/>
    </source>
</evidence>
<name>A0ABW4SVA3_9ACTN</name>
<evidence type="ECO:0000256" key="4">
    <source>
        <dbReference type="ARBA" id="ARBA00023163"/>
    </source>
</evidence>
<dbReference type="Gene3D" id="3.40.190.10">
    <property type="entry name" value="Periplasmic binding protein-like II"/>
    <property type="match status" value="2"/>
</dbReference>
<dbReference type="Gene3D" id="1.10.10.10">
    <property type="entry name" value="Winged helix-like DNA-binding domain superfamily/Winged helix DNA-binding domain"/>
    <property type="match status" value="1"/>
</dbReference>
<dbReference type="SUPFAM" id="SSF53850">
    <property type="entry name" value="Periplasmic binding protein-like II"/>
    <property type="match status" value="1"/>
</dbReference>
<evidence type="ECO:0000313" key="7">
    <source>
        <dbReference type="EMBL" id="MFD1933088.1"/>
    </source>
</evidence>
<protein>
    <submittedName>
        <fullName evidence="7">LysR family transcriptional regulator</fullName>
    </submittedName>
</protein>
<dbReference type="InterPro" id="IPR005119">
    <property type="entry name" value="LysR_subst-bd"/>
</dbReference>
<comment type="caution">
    <text evidence="7">The sequence shown here is derived from an EMBL/GenBank/DDBJ whole genome shotgun (WGS) entry which is preliminary data.</text>
</comment>
<dbReference type="Pfam" id="PF00126">
    <property type="entry name" value="HTH_1"/>
    <property type="match status" value="1"/>
</dbReference>
<dbReference type="InterPro" id="IPR036388">
    <property type="entry name" value="WH-like_DNA-bd_sf"/>
</dbReference>
<dbReference type="Proteomes" id="UP001597368">
    <property type="component" value="Unassembled WGS sequence"/>
</dbReference>
<feature type="compositionally biased region" description="Basic residues" evidence="5">
    <location>
        <begin position="305"/>
        <end position="315"/>
    </location>
</feature>